<evidence type="ECO:0000256" key="2">
    <source>
        <dbReference type="ARBA" id="ARBA00022490"/>
    </source>
</evidence>
<protein>
    <recommendedName>
        <fullName evidence="10">Transcriptional regulatory protein</fullName>
    </recommendedName>
</protein>
<keyword evidence="4 10" id="KW-0902">Two-component regulatory system</keyword>
<proteinExistence type="predicted"/>
<comment type="function">
    <text evidence="9">May play the central regulatory role in sporulation. It may be an element of the effector pathway responsible for the activation of sporulation genes in response to nutritional stress. Spo0A may act in concert with spo0H (a sigma factor) to control the expression of some genes that are critical to the sporulation process.</text>
</comment>
<keyword evidence="2 10" id="KW-0963">Cytoplasm</keyword>
<dbReference type="GO" id="GO:0000156">
    <property type="term" value="F:phosphorelay response regulator activity"/>
    <property type="evidence" value="ECO:0007669"/>
    <property type="project" value="TreeGrafter"/>
</dbReference>
<dbReference type="GO" id="GO:0003700">
    <property type="term" value="F:DNA-binding transcription factor activity"/>
    <property type="evidence" value="ECO:0007669"/>
    <property type="project" value="InterPro"/>
</dbReference>
<keyword evidence="5 10" id="KW-0805">Transcription regulation</keyword>
<dbReference type="InterPro" id="IPR048714">
    <property type="entry name" value="DpiA-like_HTH"/>
</dbReference>
<dbReference type="PANTHER" id="PTHR45526">
    <property type="entry name" value="TRANSCRIPTIONAL REGULATORY PROTEIN DPIA"/>
    <property type="match status" value="1"/>
</dbReference>
<dbReference type="Pfam" id="PF00072">
    <property type="entry name" value="Response_reg"/>
    <property type="match status" value="1"/>
</dbReference>
<evidence type="ECO:0000313" key="14">
    <source>
        <dbReference type="Proteomes" id="UP000183954"/>
    </source>
</evidence>
<dbReference type="InterPro" id="IPR011006">
    <property type="entry name" value="CheY-like_superfamily"/>
</dbReference>
<keyword evidence="3 11" id="KW-0597">Phosphoprotein</keyword>
<evidence type="ECO:0000256" key="9">
    <source>
        <dbReference type="ARBA" id="ARBA00024867"/>
    </source>
</evidence>
<feature type="domain" description="Response regulatory" evidence="12">
    <location>
        <begin position="5"/>
        <end position="121"/>
    </location>
</feature>
<dbReference type="InterPro" id="IPR051271">
    <property type="entry name" value="2C-system_Tx_regulators"/>
</dbReference>
<evidence type="ECO:0000256" key="4">
    <source>
        <dbReference type="ARBA" id="ARBA00023012"/>
    </source>
</evidence>
<dbReference type="OrthoDB" id="9759232at2"/>
<dbReference type="GO" id="GO:0005737">
    <property type="term" value="C:cytoplasm"/>
    <property type="evidence" value="ECO:0007669"/>
    <property type="project" value="UniProtKB-SubCell"/>
</dbReference>
<evidence type="ECO:0000256" key="1">
    <source>
        <dbReference type="ARBA" id="ARBA00004496"/>
    </source>
</evidence>
<evidence type="ECO:0000256" key="10">
    <source>
        <dbReference type="PIRNR" id="PIRNR006171"/>
    </source>
</evidence>
<evidence type="ECO:0000256" key="5">
    <source>
        <dbReference type="ARBA" id="ARBA00023015"/>
    </source>
</evidence>
<dbReference type="GO" id="GO:0003677">
    <property type="term" value="F:DNA binding"/>
    <property type="evidence" value="ECO:0007669"/>
    <property type="project" value="UniProtKB-KW"/>
</dbReference>
<dbReference type="Pfam" id="PF20714">
    <property type="entry name" value="HTH_64"/>
    <property type="match status" value="1"/>
</dbReference>
<evidence type="ECO:0000256" key="3">
    <source>
        <dbReference type="ARBA" id="ARBA00022553"/>
    </source>
</evidence>
<evidence type="ECO:0000256" key="8">
    <source>
        <dbReference type="ARBA" id="ARBA00023163"/>
    </source>
</evidence>
<evidence type="ECO:0000256" key="7">
    <source>
        <dbReference type="ARBA" id="ARBA00023159"/>
    </source>
</evidence>
<keyword evidence="7 10" id="KW-0010">Activator</keyword>
<dbReference type="STRING" id="1121420.SAMN02746098_03941"/>
<evidence type="ECO:0000256" key="6">
    <source>
        <dbReference type="ARBA" id="ARBA00023125"/>
    </source>
</evidence>
<dbReference type="PANTHER" id="PTHR45526:SF1">
    <property type="entry name" value="TRANSCRIPTIONAL REGULATORY PROTEIN DCUR-RELATED"/>
    <property type="match status" value="1"/>
</dbReference>
<name>A0A1M6AGU8_9FIRM</name>
<organism evidence="13 14">
    <name type="scientific">Desulfosporosinus lacus DSM 15449</name>
    <dbReference type="NCBI Taxonomy" id="1121420"/>
    <lineage>
        <taxon>Bacteria</taxon>
        <taxon>Bacillati</taxon>
        <taxon>Bacillota</taxon>
        <taxon>Clostridia</taxon>
        <taxon>Eubacteriales</taxon>
        <taxon>Desulfitobacteriaceae</taxon>
        <taxon>Desulfosporosinus</taxon>
    </lineage>
</organism>
<dbReference type="CDD" id="cd19925">
    <property type="entry name" value="REC_citrate_TCS"/>
    <property type="match status" value="1"/>
</dbReference>
<accession>A0A1M6AGU8</accession>
<keyword evidence="8 10" id="KW-0804">Transcription</keyword>
<keyword evidence="6 10" id="KW-0238">DNA-binding</keyword>
<evidence type="ECO:0000256" key="11">
    <source>
        <dbReference type="PROSITE-ProRule" id="PRU00169"/>
    </source>
</evidence>
<evidence type="ECO:0000313" key="13">
    <source>
        <dbReference type="EMBL" id="SHI35453.1"/>
    </source>
</evidence>
<sequence length="231" mass="26549">MNPIDLVLVEDDPMVMEVNEGFIKRIGGFRICGKAKTGKRALEIIQELRPRLVILDIYLPDFNGIQILREVRRQGIPTDIILITAAQDVATVQAGLRFGVVDYIIKPFKFERINTALNNYRTYSEQFRNRGEMNQEDLDRLIKILPSQENPSNRIREELPKGLREITLQQVYNFLKESRVGLSAEGVAEGVGLARVTARRYLEYLEKNERVILETQYGSVGRPINKYKIVL</sequence>
<dbReference type="SMART" id="SM00448">
    <property type="entry name" value="REC"/>
    <property type="match status" value="1"/>
</dbReference>
<dbReference type="PIRSF" id="PIRSF006171">
    <property type="entry name" value="RR_citrat_malat"/>
    <property type="match status" value="1"/>
</dbReference>
<reference evidence="14" key="1">
    <citation type="submission" date="2016-11" db="EMBL/GenBank/DDBJ databases">
        <authorList>
            <person name="Varghese N."/>
            <person name="Submissions S."/>
        </authorList>
    </citation>
    <scope>NUCLEOTIDE SEQUENCE [LARGE SCALE GENOMIC DNA]</scope>
    <source>
        <strain evidence="14">DSM 15449</strain>
    </source>
</reference>
<dbReference type="AlphaFoldDB" id="A0A1M6AGU8"/>
<gene>
    <name evidence="13" type="ORF">SAMN02746098_03941</name>
</gene>
<comment type="subcellular location">
    <subcellularLocation>
        <location evidence="1 10">Cytoplasm</location>
    </subcellularLocation>
</comment>
<dbReference type="InterPro" id="IPR001789">
    <property type="entry name" value="Sig_transdc_resp-reg_receiver"/>
</dbReference>
<dbReference type="EMBL" id="FQXJ01000017">
    <property type="protein sequence ID" value="SHI35453.1"/>
    <property type="molecule type" value="Genomic_DNA"/>
</dbReference>
<keyword evidence="14" id="KW-1185">Reference proteome</keyword>
<dbReference type="InterPro" id="IPR024187">
    <property type="entry name" value="Sig_transdc_resp-reg_cit/mal"/>
</dbReference>
<dbReference type="Gene3D" id="3.40.50.2300">
    <property type="match status" value="1"/>
</dbReference>
<dbReference type="SUPFAM" id="SSF52172">
    <property type="entry name" value="CheY-like"/>
    <property type="match status" value="1"/>
</dbReference>
<evidence type="ECO:0000259" key="12">
    <source>
        <dbReference type="PROSITE" id="PS50110"/>
    </source>
</evidence>
<dbReference type="PROSITE" id="PS50110">
    <property type="entry name" value="RESPONSE_REGULATORY"/>
    <property type="match status" value="1"/>
</dbReference>
<feature type="modified residue" description="4-aspartylphosphate" evidence="11">
    <location>
        <position position="56"/>
    </location>
</feature>
<dbReference type="Proteomes" id="UP000183954">
    <property type="component" value="Unassembled WGS sequence"/>
</dbReference>
<dbReference type="RefSeq" id="WP_073031489.1">
    <property type="nucleotide sequence ID" value="NZ_FQXJ01000017.1"/>
</dbReference>